<keyword evidence="4" id="KW-0479">Metal-binding</keyword>
<evidence type="ECO:0000313" key="11">
    <source>
        <dbReference type="Ensembl" id="ENSCABP00000006360.1"/>
    </source>
</evidence>
<dbReference type="GO" id="GO:0046872">
    <property type="term" value="F:metal ion binding"/>
    <property type="evidence" value="ECO:0007669"/>
    <property type="project" value="UniProtKB-KW"/>
</dbReference>
<dbReference type="CDD" id="cd07250">
    <property type="entry name" value="HPPD_C_like"/>
    <property type="match status" value="1"/>
</dbReference>
<evidence type="ECO:0000256" key="7">
    <source>
        <dbReference type="ARBA" id="ARBA00029786"/>
    </source>
</evidence>
<dbReference type="PANTHER" id="PTHR11959:SF10">
    <property type="entry name" value="4-HYDROXYPHENYLPYRUVATE DIOXYGENASE-LIKE PROTEIN"/>
    <property type="match status" value="1"/>
</dbReference>
<comment type="similarity">
    <text evidence="2">Belongs to the 4HPPD family.</text>
</comment>
<keyword evidence="6" id="KW-0408">Iron</keyword>
<evidence type="ECO:0000256" key="2">
    <source>
        <dbReference type="ARBA" id="ARBA00005877"/>
    </source>
</evidence>
<dbReference type="GO" id="GO:0009072">
    <property type="term" value="P:aromatic amino acid metabolic process"/>
    <property type="evidence" value="ECO:0007669"/>
    <property type="project" value="InterPro"/>
</dbReference>
<dbReference type="PROSITE" id="PS51819">
    <property type="entry name" value="VOC"/>
    <property type="match status" value="2"/>
</dbReference>
<proteinExistence type="inferred from homology"/>
<dbReference type="InterPro" id="IPR005956">
    <property type="entry name" value="4OHPhenylPyrv_dOase"/>
</dbReference>
<dbReference type="GeneTree" id="ENSGT00530000063474"/>
<organism evidence="11 12">
    <name type="scientific">Chelonoidis abingdonii</name>
    <name type="common">Abingdon island giant tortoise</name>
    <name type="synonym">Testudo abingdonii</name>
    <dbReference type="NCBI Taxonomy" id="106734"/>
    <lineage>
        <taxon>Eukaryota</taxon>
        <taxon>Metazoa</taxon>
        <taxon>Chordata</taxon>
        <taxon>Craniata</taxon>
        <taxon>Vertebrata</taxon>
        <taxon>Euteleostomi</taxon>
        <taxon>Archelosauria</taxon>
        <taxon>Testudinata</taxon>
        <taxon>Testudines</taxon>
        <taxon>Cryptodira</taxon>
        <taxon>Durocryptodira</taxon>
        <taxon>Testudinoidea</taxon>
        <taxon>Testudinidae</taxon>
        <taxon>Chelonoidis</taxon>
    </lineage>
</organism>
<dbReference type="InterPro" id="IPR041735">
    <property type="entry name" value="4OHPhenylPyrv_dOase_C"/>
</dbReference>
<dbReference type="GO" id="GO:0005739">
    <property type="term" value="C:mitochondrion"/>
    <property type="evidence" value="ECO:0007669"/>
    <property type="project" value="Ensembl"/>
</dbReference>
<dbReference type="InterPro" id="IPR029068">
    <property type="entry name" value="Glyas_Bleomycin-R_OHBP_Dase"/>
</dbReference>
<reference evidence="11" key="1">
    <citation type="submission" date="2025-08" db="UniProtKB">
        <authorList>
            <consortium name="Ensembl"/>
        </authorList>
    </citation>
    <scope>IDENTIFICATION</scope>
</reference>
<dbReference type="GO" id="GO:0050585">
    <property type="term" value="F:4-hydroxymandelate synthase activity"/>
    <property type="evidence" value="ECO:0007669"/>
    <property type="project" value="Ensembl"/>
</dbReference>
<evidence type="ECO:0000313" key="12">
    <source>
        <dbReference type="Proteomes" id="UP000694404"/>
    </source>
</evidence>
<accession>A0A8C0GF63</accession>
<evidence type="ECO:0000259" key="10">
    <source>
        <dbReference type="PROSITE" id="PS51819"/>
    </source>
</evidence>
<protein>
    <recommendedName>
        <fullName evidence="3">4-hydroxyphenylpyruvate dioxygenase</fullName>
    </recommendedName>
    <alternativeName>
        <fullName evidence="7">4-hydroxyphenylpyruvic acid oxidase</fullName>
    </alternativeName>
</protein>
<dbReference type="OMA" id="PTLMRWF"/>
<dbReference type="AlphaFoldDB" id="A0A8C0GF63"/>
<gene>
    <name evidence="11" type="primary">HPDL</name>
</gene>
<evidence type="ECO:0000256" key="4">
    <source>
        <dbReference type="ARBA" id="ARBA00022723"/>
    </source>
</evidence>
<keyword evidence="5" id="KW-0677">Repeat</keyword>
<dbReference type="Ensembl" id="ENSCABT00000006940.1">
    <property type="protein sequence ID" value="ENSCABP00000006360.1"/>
    <property type="gene ID" value="ENSCABG00000004804.1"/>
</dbReference>
<evidence type="ECO:0000256" key="9">
    <source>
        <dbReference type="ARBA" id="ARBA00048047"/>
    </source>
</evidence>
<reference evidence="11" key="2">
    <citation type="submission" date="2025-09" db="UniProtKB">
        <authorList>
            <consortium name="Ensembl"/>
        </authorList>
    </citation>
    <scope>IDENTIFICATION</scope>
</reference>
<name>A0A8C0GF63_CHEAB</name>
<comment type="function">
    <text evidence="8">Catalyzes the conversion of 4-hydroxyphenylpyruvic acid to homogentisic acid, one of the steps in tyrosine catabolism.</text>
</comment>
<dbReference type="InterPro" id="IPR037523">
    <property type="entry name" value="VOC_core"/>
</dbReference>
<evidence type="ECO:0000256" key="5">
    <source>
        <dbReference type="ARBA" id="ARBA00022737"/>
    </source>
</evidence>
<dbReference type="Pfam" id="PF00903">
    <property type="entry name" value="Glyoxalase"/>
    <property type="match status" value="1"/>
</dbReference>
<evidence type="ECO:0000256" key="8">
    <source>
        <dbReference type="ARBA" id="ARBA00033727"/>
    </source>
</evidence>
<dbReference type="Proteomes" id="UP000694404">
    <property type="component" value="Unplaced"/>
</dbReference>
<evidence type="ECO:0000256" key="6">
    <source>
        <dbReference type="ARBA" id="ARBA00023004"/>
    </source>
</evidence>
<dbReference type="GO" id="GO:0003868">
    <property type="term" value="F:4-hydroxyphenylpyruvate dioxygenase activity"/>
    <property type="evidence" value="ECO:0007669"/>
    <property type="project" value="UniProtKB-EC"/>
</dbReference>
<dbReference type="InterPro" id="IPR004360">
    <property type="entry name" value="Glyas_Fos-R_dOase_dom"/>
</dbReference>
<comment type="cofactor">
    <cofactor evidence="1">
        <name>Fe cation</name>
        <dbReference type="ChEBI" id="CHEBI:24875"/>
    </cofactor>
</comment>
<dbReference type="Gene3D" id="3.10.180.10">
    <property type="entry name" value="2,3-Dihydroxybiphenyl 1,2-Dioxygenase, domain 1"/>
    <property type="match status" value="2"/>
</dbReference>
<feature type="domain" description="VOC" evidence="10">
    <location>
        <begin position="7"/>
        <end position="133"/>
    </location>
</feature>
<sequence length="430" mass="47557">MTAFLSRLSHITFHVPTGMGLVSDLVDKFRFHLFAERVTSRARQLALRKGAAVFLVNESDGEFLYDVSPLHPVSTASNVCFEVQDVPSVSQRLQERGCPLAIPPTNVTDSGGSVTYCVVRSVVGNISHTLLDCSRYRGAFLPGFRATGDVPEGPWDPAEATHFDHITYACSRGSTRAVLDWYQHCFGFQRFIMNRQEDLAEGYRIHGHGVGLRLTAMRYGKGSEPRLVDDWKFVLAESLPEPGKNQVDTFLEQHGGAGIQHVGLYTTDIVSTAQALAQAGMQFVEPPKAYYSEPGKAEEIRAAGQDPCLLSQHGILLDAELVGDGEGDGRGSRPRQRRYLMQIFTKPIFPEETFFLELIERRGATGFGEGNIRALWKSVQRQQGQFQEAGCKEPPKTAQGTGELCAAASGWIWGARDHQSPLPLRCQDHY</sequence>
<dbReference type="PANTHER" id="PTHR11959">
    <property type="entry name" value="4-HYDROXYPHENYLPYRUVATE DIOXYGENASE"/>
    <property type="match status" value="1"/>
</dbReference>
<feature type="domain" description="VOC" evidence="10">
    <location>
        <begin position="162"/>
        <end position="317"/>
    </location>
</feature>
<evidence type="ECO:0000256" key="1">
    <source>
        <dbReference type="ARBA" id="ARBA00001962"/>
    </source>
</evidence>
<comment type="catalytic activity">
    <reaction evidence="9">
        <text>3-(4-hydroxyphenyl)pyruvate + O2 = homogentisate + CO2</text>
        <dbReference type="Rhea" id="RHEA:16189"/>
        <dbReference type="ChEBI" id="CHEBI:15379"/>
        <dbReference type="ChEBI" id="CHEBI:16169"/>
        <dbReference type="ChEBI" id="CHEBI:16526"/>
        <dbReference type="ChEBI" id="CHEBI:36242"/>
        <dbReference type="EC" id="1.13.11.27"/>
    </reaction>
    <physiologicalReaction direction="left-to-right" evidence="9">
        <dbReference type="Rhea" id="RHEA:16190"/>
    </physiologicalReaction>
</comment>
<dbReference type="SUPFAM" id="SSF54593">
    <property type="entry name" value="Glyoxalase/Bleomycin resistance protein/Dihydroxybiphenyl dioxygenase"/>
    <property type="match status" value="1"/>
</dbReference>
<evidence type="ECO:0000256" key="3">
    <source>
        <dbReference type="ARBA" id="ARBA00018452"/>
    </source>
</evidence>
<keyword evidence="12" id="KW-1185">Reference proteome</keyword>